<gene>
    <name evidence="3" type="ORF">G9F40_001987</name>
</gene>
<sequence length="164" mass="18039">MELYVSKTSQQNMPVEFNIYYSRSKTLVGIVFWICMIGVFIALAVSMATDPEEPKTGGAVFMGLICCGSLLFIVRLARSFLSAAKPAVTISREGIRFCNGKFAAWTNIAENTWHSQSINFIPADAGIKIVLHEGKPIHFATTVIALSSDRYLEMCDLYSSQALG</sequence>
<organism evidence="2">
    <name type="scientific">Salmonella gallinarum</name>
    <dbReference type="NCBI Taxonomy" id="594"/>
    <lineage>
        <taxon>Bacteria</taxon>
        <taxon>Pseudomonadati</taxon>
        <taxon>Pseudomonadota</taxon>
        <taxon>Gammaproteobacteria</taxon>
        <taxon>Enterobacterales</taxon>
        <taxon>Enterobacteriaceae</taxon>
        <taxon>Salmonella</taxon>
    </lineage>
</organism>
<dbReference type="EMBL" id="KF192263">
    <property type="protein sequence ID" value="AGW51846.1"/>
    <property type="molecule type" value="Genomic_DNA"/>
</dbReference>
<evidence type="ECO:0000256" key="1">
    <source>
        <dbReference type="SAM" id="Phobius"/>
    </source>
</evidence>
<feature type="transmembrane region" description="Helical" evidence="1">
    <location>
        <begin position="27"/>
        <end position="47"/>
    </location>
</feature>
<dbReference type="OMA" id="WADMTEN"/>
<evidence type="ECO:0000313" key="2">
    <source>
        <dbReference type="EMBL" id="AGW51846.1"/>
    </source>
</evidence>
<dbReference type="AlphaFoldDB" id="A0A059QAM9"/>
<dbReference type="PATRIC" id="fig|594.9.peg.234"/>
<reference evidence="2" key="1">
    <citation type="submission" date="2013-06" db="EMBL/GenBank/DDBJ databases">
        <title>Characterization of a live vaccine strain (SR2-N6) against fowl typhoid and paratyphoid.</title>
        <authorList>
            <person name="Kwon H.J."/>
            <person name="Cho S.H."/>
            <person name="Kim T.E."/>
            <person name="Seong W.J."/>
            <person name="Huh W."/>
            <person name="Moon Y.S."/>
            <person name="Lee B.H."/>
            <person name="Kim S.J."/>
            <person name="Kim J.H."/>
        </authorList>
    </citation>
    <scope>NUCLEOTIDE SEQUENCE</scope>
    <source>
        <strain evidence="2">SR2-N6</strain>
    </source>
</reference>
<name>A0A059QAM9_SALGL</name>
<dbReference type="RefSeq" id="WP_000424940.1">
    <property type="nucleotide sequence ID" value="NZ_CP077760.1"/>
</dbReference>
<protein>
    <recommendedName>
        <fullName evidence="4">Cytoplasmic protein</fullName>
    </recommendedName>
</protein>
<reference evidence="3" key="3">
    <citation type="submission" date="2018-07" db="EMBL/GenBank/DDBJ databases">
        <authorList>
            <consortium name="NCBI Pathogen Detection Project"/>
        </authorList>
    </citation>
    <scope>NUCLEOTIDE SEQUENCE</scope>
    <source>
        <strain evidence="3">M86</strain>
    </source>
</reference>
<keyword evidence="1" id="KW-0472">Membrane</keyword>
<dbReference type="EMBL" id="DAATWA010000008">
    <property type="protein sequence ID" value="HAF0354837.1"/>
    <property type="molecule type" value="Genomic_DNA"/>
</dbReference>
<feature type="transmembrane region" description="Helical" evidence="1">
    <location>
        <begin position="59"/>
        <end position="77"/>
    </location>
</feature>
<evidence type="ECO:0000313" key="3">
    <source>
        <dbReference type="EMBL" id="HAF0354837.1"/>
    </source>
</evidence>
<reference evidence="3" key="2">
    <citation type="journal article" date="2018" name="Genome Biol.">
        <title>SKESA: strategic k-mer extension for scrupulous assemblies.</title>
        <authorList>
            <person name="Souvorov A."/>
            <person name="Agarwala R."/>
            <person name="Lipman D.J."/>
        </authorList>
    </citation>
    <scope>NUCLEOTIDE SEQUENCE</scope>
    <source>
        <strain evidence="3">M86</strain>
    </source>
</reference>
<evidence type="ECO:0008006" key="4">
    <source>
        <dbReference type="Google" id="ProtNLM"/>
    </source>
</evidence>
<proteinExistence type="predicted"/>
<keyword evidence="1" id="KW-0812">Transmembrane</keyword>
<keyword evidence="1" id="KW-1133">Transmembrane helix</keyword>
<accession>A0A059QAM9</accession>